<reference evidence="11" key="1">
    <citation type="submission" date="2020-08" db="EMBL/GenBank/DDBJ databases">
        <title>Multicomponent nature underlies the extraordinary mechanical properties of spider dragline silk.</title>
        <authorList>
            <person name="Kono N."/>
            <person name="Nakamura H."/>
            <person name="Mori M."/>
            <person name="Yoshida Y."/>
            <person name="Ohtoshi R."/>
            <person name="Malay A.D."/>
            <person name="Moran D.A.P."/>
            <person name="Tomita M."/>
            <person name="Numata K."/>
            <person name="Arakawa K."/>
        </authorList>
    </citation>
    <scope>NUCLEOTIDE SEQUENCE</scope>
</reference>
<evidence type="ECO:0000256" key="9">
    <source>
        <dbReference type="PIRSR" id="PIRSR602401-1"/>
    </source>
</evidence>
<evidence type="ECO:0000256" key="2">
    <source>
        <dbReference type="ARBA" id="ARBA00004586"/>
    </source>
</evidence>
<keyword evidence="8" id="KW-0472">Membrane</keyword>
<name>A0A8X6QMJ1_NEPPI</name>
<keyword evidence="7 10" id="KW-0503">Monooxygenase</keyword>
<dbReference type="GO" id="GO:0004497">
    <property type="term" value="F:monooxygenase activity"/>
    <property type="evidence" value="ECO:0007669"/>
    <property type="project" value="UniProtKB-KW"/>
</dbReference>
<keyword evidence="5" id="KW-0256">Endoplasmic reticulum</keyword>
<evidence type="ECO:0000256" key="10">
    <source>
        <dbReference type="RuleBase" id="RU000461"/>
    </source>
</evidence>
<dbReference type="PRINTS" id="PR00463">
    <property type="entry name" value="EP450I"/>
</dbReference>
<evidence type="ECO:0000256" key="3">
    <source>
        <dbReference type="ARBA" id="ARBA00010617"/>
    </source>
</evidence>
<dbReference type="GO" id="GO:0020037">
    <property type="term" value="F:heme binding"/>
    <property type="evidence" value="ECO:0007669"/>
    <property type="project" value="InterPro"/>
</dbReference>
<dbReference type="EMBL" id="BMAW01081016">
    <property type="protein sequence ID" value="GFU22413.1"/>
    <property type="molecule type" value="Genomic_DNA"/>
</dbReference>
<organism evidence="11 12">
    <name type="scientific">Nephila pilipes</name>
    <name type="common">Giant wood spider</name>
    <name type="synonym">Nephila maculata</name>
    <dbReference type="NCBI Taxonomy" id="299642"/>
    <lineage>
        <taxon>Eukaryota</taxon>
        <taxon>Metazoa</taxon>
        <taxon>Ecdysozoa</taxon>
        <taxon>Arthropoda</taxon>
        <taxon>Chelicerata</taxon>
        <taxon>Arachnida</taxon>
        <taxon>Araneae</taxon>
        <taxon>Araneomorphae</taxon>
        <taxon>Entelegynae</taxon>
        <taxon>Araneoidea</taxon>
        <taxon>Nephilidae</taxon>
        <taxon>Nephila</taxon>
    </lineage>
</organism>
<dbReference type="SUPFAM" id="SSF48264">
    <property type="entry name" value="Cytochrome P450"/>
    <property type="match status" value="1"/>
</dbReference>
<dbReference type="Gene3D" id="1.10.630.10">
    <property type="entry name" value="Cytochrome P450"/>
    <property type="match status" value="1"/>
</dbReference>
<dbReference type="InterPro" id="IPR002401">
    <property type="entry name" value="Cyt_P450_E_grp-I"/>
</dbReference>
<dbReference type="Pfam" id="PF00067">
    <property type="entry name" value="p450"/>
    <property type="match status" value="1"/>
</dbReference>
<dbReference type="GO" id="GO:0016705">
    <property type="term" value="F:oxidoreductase activity, acting on paired donors, with incorporation or reduction of molecular oxygen"/>
    <property type="evidence" value="ECO:0007669"/>
    <property type="project" value="InterPro"/>
</dbReference>
<comment type="caution">
    <text evidence="11">The sequence shown here is derived from an EMBL/GenBank/DDBJ whole genome shotgun (WGS) entry which is preliminary data.</text>
</comment>
<dbReference type="InterPro" id="IPR036396">
    <property type="entry name" value="Cyt_P450_sf"/>
</dbReference>
<comment type="similarity">
    <text evidence="3 10">Belongs to the cytochrome P450 family.</text>
</comment>
<dbReference type="InterPro" id="IPR001128">
    <property type="entry name" value="Cyt_P450"/>
</dbReference>
<evidence type="ECO:0000256" key="4">
    <source>
        <dbReference type="ARBA" id="ARBA00022617"/>
    </source>
</evidence>
<dbReference type="InterPro" id="IPR017972">
    <property type="entry name" value="Cyt_P450_CS"/>
</dbReference>
<comment type="cofactor">
    <cofactor evidence="1 9">
        <name>heme</name>
        <dbReference type="ChEBI" id="CHEBI:30413"/>
    </cofactor>
</comment>
<evidence type="ECO:0000256" key="8">
    <source>
        <dbReference type="ARBA" id="ARBA00023136"/>
    </source>
</evidence>
<dbReference type="PRINTS" id="PR00385">
    <property type="entry name" value="P450"/>
</dbReference>
<dbReference type="PROSITE" id="PS00086">
    <property type="entry name" value="CYTOCHROME_P450"/>
    <property type="match status" value="1"/>
</dbReference>
<dbReference type="GO" id="GO:0005506">
    <property type="term" value="F:iron ion binding"/>
    <property type="evidence" value="ECO:0007669"/>
    <property type="project" value="InterPro"/>
</dbReference>
<feature type="non-terminal residue" evidence="11">
    <location>
        <position position="1"/>
    </location>
</feature>
<feature type="binding site" description="axial binding residue" evidence="9">
    <location>
        <position position="192"/>
    </location>
    <ligand>
        <name>heme</name>
        <dbReference type="ChEBI" id="CHEBI:30413"/>
    </ligand>
    <ligandPart>
        <name>Fe</name>
        <dbReference type="ChEBI" id="CHEBI:18248"/>
    </ligandPart>
</feature>
<dbReference type="OrthoDB" id="2023at2759"/>
<keyword evidence="9 10" id="KW-0479">Metal-binding</keyword>
<keyword evidence="12" id="KW-1185">Reference proteome</keyword>
<dbReference type="PANTHER" id="PTHR24291:SF189">
    <property type="entry name" value="CYTOCHROME P450 4C3-RELATED"/>
    <property type="match status" value="1"/>
</dbReference>
<evidence type="ECO:0000313" key="11">
    <source>
        <dbReference type="EMBL" id="GFU22413.1"/>
    </source>
</evidence>
<dbReference type="GO" id="GO:0005789">
    <property type="term" value="C:endoplasmic reticulum membrane"/>
    <property type="evidence" value="ECO:0007669"/>
    <property type="project" value="UniProtKB-SubCell"/>
</dbReference>
<keyword evidence="10" id="KW-0560">Oxidoreductase</keyword>
<sequence>VIEEKKRRYLKAGEECDGRKRKAMLDLMLEYHSNLKVLSEEDIKEEVLTFILAGHETSASTIMWALFLIGHHQDVQVKIHDELDRVFGEDVERHASESDLNELNYLEYVIKETLRLYPTVPIFGRQIQEEMKICGHTIPEKTSCFVLAYFLHRDKDVFPDPEKFDPDRFLPENAAKIPDCAYMPFSAGPRNCIGQKFALMEMKIILSFILRSYSIKSLDSIEEVQPLMNVTIVPSIPIRISIRTRSRHE</sequence>
<gene>
    <name evidence="11" type="primary">Cyp4c3</name>
    <name evidence="11" type="ORF">NPIL_32621</name>
</gene>
<dbReference type="AlphaFoldDB" id="A0A8X6QMJ1"/>
<dbReference type="PANTHER" id="PTHR24291">
    <property type="entry name" value="CYTOCHROME P450 FAMILY 4"/>
    <property type="match status" value="1"/>
</dbReference>
<dbReference type="Proteomes" id="UP000887013">
    <property type="component" value="Unassembled WGS sequence"/>
</dbReference>
<evidence type="ECO:0000256" key="6">
    <source>
        <dbReference type="ARBA" id="ARBA00023004"/>
    </source>
</evidence>
<proteinExistence type="inferred from homology"/>
<protein>
    <submittedName>
        <fullName evidence="11">Cytochrome P450 4c3</fullName>
    </submittedName>
</protein>
<evidence type="ECO:0000256" key="5">
    <source>
        <dbReference type="ARBA" id="ARBA00022824"/>
    </source>
</evidence>
<evidence type="ECO:0000256" key="7">
    <source>
        <dbReference type="ARBA" id="ARBA00023033"/>
    </source>
</evidence>
<keyword evidence="4 9" id="KW-0349">Heme</keyword>
<keyword evidence="6 9" id="KW-0408">Iron</keyword>
<accession>A0A8X6QMJ1</accession>
<evidence type="ECO:0000256" key="1">
    <source>
        <dbReference type="ARBA" id="ARBA00001971"/>
    </source>
</evidence>
<evidence type="ECO:0000313" key="12">
    <source>
        <dbReference type="Proteomes" id="UP000887013"/>
    </source>
</evidence>
<comment type="subcellular location">
    <subcellularLocation>
        <location evidence="2">Endoplasmic reticulum membrane</location>
    </subcellularLocation>
</comment>
<dbReference type="InterPro" id="IPR050196">
    <property type="entry name" value="Cytochrome_P450_Monoox"/>
</dbReference>